<feature type="compositionally biased region" description="Polar residues" evidence="1">
    <location>
        <begin position="1"/>
        <end position="17"/>
    </location>
</feature>
<evidence type="ECO:0000313" key="2">
    <source>
        <dbReference type="EMBL" id="CDW46612.1"/>
    </source>
</evidence>
<reference evidence="2" key="1">
    <citation type="submission" date="2014-05" db="EMBL/GenBank/DDBJ databases">
        <authorList>
            <person name="Chronopoulou M."/>
        </authorList>
    </citation>
    <scope>NUCLEOTIDE SEQUENCE</scope>
    <source>
        <tissue evidence="2">Whole organism</tissue>
    </source>
</reference>
<organism evidence="2">
    <name type="scientific">Lepeophtheirus salmonis</name>
    <name type="common">Salmon louse</name>
    <name type="synonym">Caligus salmonis</name>
    <dbReference type="NCBI Taxonomy" id="72036"/>
    <lineage>
        <taxon>Eukaryota</taxon>
        <taxon>Metazoa</taxon>
        <taxon>Ecdysozoa</taxon>
        <taxon>Arthropoda</taxon>
        <taxon>Crustacea</taxon>
        <taxon>Multicrustacea</taxon>
        <taxon>Hexanauplia</taxon>
        <taxon>Copepoda</taxon>
        <taxon>Siphonostomatoida</taxon>
        <taxon>Caligidae</taxon>
        <taxon>Lepeophtheirus</taxon>
    </lineage>
</organism>
<accession>A0A0K2V8V7</accession>
<dbReference type="AlphaFoldDB" id="A0A0K2V8V7"/>
<feature type="non-terminal residue" evidence="2">
    <location>
        <position position="1"/>
    </location>
</feature>
<dbReference type="EMBL" id="HACA01029251">
    <property type="protein sequence ID" value="CDW46612.1"/>
    <property type="molecule type" value="Transcribed_RNA"/>
</dbReference>
<evidence type="ECO:0000256" key="1">
    <source>
        <dbReference type="SAM" id="MobiDB-lite"/>
    </source>
</evidence>
<name>A0A0K2V8V7_LEPSM</name>
<proteinExistence type="predicted"/>
<feature type="region of interest" description="Disordered" evidence="1">
    <location>
        <begin position="1"/>
        <end position="20"/>
    </location>
</feature>
<protein>
    <submittedName>
        <fullName evidence="2">Uncharacterized protein</fullName>
    </submittedName>
</protein>
<sequence>PKDSTTNDTGNWEDNSTLPLDPPKIDLLLNRPLYYFNLFFLTNKRTNGLNIGTKAKHVLTIVPVTETTVSICPQLLILFLTNFTKCSQLYIKIL</sequence>